<dbReference type="AlphaFoldDB" id="A0A0L0DMY1"/>
<dbReference type="InterPro" id="IPR008271">
    <property type="entry name" value="Ser/Thr_kinase_AS"/>
</dbReference>
<dbReference type="RefSeq" id="XP_013755085.1">
    <property type="nucleotide sequence ID" value="XM_013899631.1"/>
</dbReference>
<dbReference type="InterPro" id="IPR051681">
    <property type="entry name" value="Ser/Thr_Kinases-Pseudokinases"/>
</dbReference>
<dbReference type="PROSITE" id="PS50011">
    <property type="entry name" value="PROTEIN_KINASE_DOM"/>
    <property type="match status" value="1"/>
</dbReference>
<keyword evidence="7" id="KW-1185">Reference proteome</keyword>
<sequence length="543" mass="57606">MYSYLKKPKENKLVQLVLKADYASGVYSAPQPLTRETAITEWIESNGLPPPTVAYATGNGNVETSAAAIKCSYAVCPGSSVLHVAVLSGWVAHVAAVVQAGASVGETGEWTFNAKVTETGSQLNAQLATAAVDPRFAFLFERQGGTALDFARQLETAARSTGALRRAVPGAASSVPCDTKEEDLRSAVRMYLEYVESGVGDAWLLDTTVEHEPFLAPRPSSTYAKLGSSSIMAPPVARDGAGASSSSTVSGWACTAPKKAHIGGLPGLPSSLAVVASDALVIDPDAVLGRGGFGVVYKGRMGERDVAVKRIIDMTPAGREDLEREVKAMYKLKHANIVAFLGVFDASDDTVMIVMEFVPFGSLRHVVDQGYEIGSPLDVATCLSLALGIARGMAYLHACEPPILHMDLKALNVLVGGTRDAPVAKVSDFGLARMLATSGAATTSVGGTMVFMPPEAMATPPRPRRAWDVYAFGITLFELTTGRWPYMGLGLPLMFIMHLIANGHRPSVDAMDGHPVLQALAQRCWTHEPSDRPTFEAIVAELE</sequence>
<dbReference type="Proteomes" id="UP000054408">
    <property type="component" value="Unassembled WGS sequence"/>
</dbReference>
<reference evidence="6 7" key="1">
    <citation type="submission" date="2010-05" db="EMBL/GenBank/DDBJ databases">
        <title>The Genome Sequence of Thecamonas trahens ATCC 50062.</title>
        <authorList>
            <consortium name="The Broad Institute Genome Sequencing Platform"/>
            <person name="Russ C."/>
            <person name="Cuomo C."/>
            <person name="Shea T."/>
            <person name="Young S.K."/>
            <person name="Zeng Q."/>
            <person name="Koehrsen M."/>
            <person name="Haas B."/>
            <person name="Borodovsky M."/>
            <person name="Guigo R."/>
            <person name="Alvarado L."/>
            <person name="Berlin A."/>
            <person name="Bochicchio J."/>
            <person name="Borenstein D."/>
            <person name="Chapman S."/>
            <person name="Chen Z."/>
            <person name="Freedman E."/>
            <person name="Gellesch M."/>
            <person name="Goldberg J."/>
            <person name="Griggs A."/>
            <person name="Gujja S."/>
            <person name="Heilman E."/>
            <person name="Heiman D."/>
            <person name="Hepburn T."/>
            <person name="Howarth C."/>
            <person name="Jen D."/>
            <person name="Larson L."/>
            <person name="Mehta T."/>
            <person name="Park D."/>
            <person name="Pearson M."/>
            <person name="Roberts A."/>
            <person name="Saif S."/>
            <person name="Shenoy N."/>
            <person name="Sisk P."/>
            <person name="Stolte C."/>
            <person name="Sykes S."/>
            <person name="Thomson T."/>
            <person name="Walk T."/>
            <person name="White J."/>
            <person name="Yandava C."/>
            <person name="Burger G."/>
            <person name="Gray M.W."/>
            <person name="Holland P.W.H."/>
            <person name="King N."/>
            <person name="Lang F.B.F."/>
            <person name="Roger A.J."/>
            <person name="Ruiz-Trillo I."/>
            <person name="Lander E."/>
            <person name="Nusbaum C."/>
        </authorList>
    </citation>
    <scope>NUCLEOTIDE SEQUENCE [LARGE SCALE GENOMIC DNA]</scope>
    <source>
        <strain evidence="6 7">ATCC 50062</strain>
    </source>
</reference>
<dbReference type="InterPro" id="IPR011009">
    <property type="entry name" value="Kinase-like_dom_sf"/>
</dbReference>
<dbReference type="SMART" id="SM00220">
    <property type="entry name" value="S_TKc"/>
    <property type="match status" value="1"/>
</dbReference>
<dbReference type="OrthoDB" id="203401at2759"/>
<dbReference type="Gene3D" id="1.10.510.10">
    <property type="entry name" value="Transferase(Phosphotransferase) domain 1"/>
    <property type="match status" value="1"/>
</dbReference>
<accession>A0A0L0DMY1</accession>
<protein>
    <submittedName>
        <fullName evidence="6">TKL protein kinase</fullName>
    </submittedName>
</protein>
<evidence type="ECO:0000256" key="3">
    <source>
        <dbReference type="ARBA" id="ARBA00022840"/>
    </source>
</evidence>
<dbReference type="Pfam" id="PF07714">
    <property type="entry name" value="PK_Tyr_Ser-Thr"/>
    <property type="match status" value="1"/>
</dbReference>
<evidence type="ECO:0000256" key="4">
    <source>
        <dbReference type="PROSITE-ProRule" id="PRU10141"/>
    </source>
</evidence>
<organism evidence="6 7">
    <name type="scientific">Thecamonas trahens ATCC 50062</name>
    <dbReference type="NCBI Taxonomy" id="461836"/>
    <lineage>
        <taxon>Eukaryota</taxon>
        <taxon>Apusozoa</taxon>
        <taxon>Apusomonadida</taxon>
        <taxon>Apusomonadidae</taxon>
        <taxon>Thecamonas</taxon>
    </lineage>
</organism>
<dbReference type="eggNOG" id="KOG0192">
    <property type="taxonomic scope" value="Eukaryota"/>
</dbReference>
<keyword evidence="3 4" id="KW-0067">ATP-binding</keyword>
<name>A0A0L0DMY1_THETB</name>
<dbReference type="PANTHER" id="PTHR44329">
    <property type="entry name" value="SERINE/THREONINE-PROTEIN KINASE TNNI3K-RELATED"/>
    <property type="match status" value="1"/>
</dbReference>
<dbReference type="EMBL" id="GL349475">
    <property type="protein sequence ID" value="KNC52773.1"/>
    <property type="molecule type" value="Genomic_DNA"/>
</dbReference>
<keyword evidence="6" id="KW-0808">Transferase</keyword>
<evidence type="ECO:0000256" key="2">
    <source>
        <dbReference type="ARBA" id="ARBA00022741"/>
    </source>
</evidence>
<dbReference type="GO" id="GO:0005524">
    <property type="term" value="F:ATP binding"/>
    <property type="evidence" value="ECO:0007669"/>
    <property type="project" value="UniProtKB-UniRule"/>
</dbReference>
<proteinExistence type="predicted"/>
<dbReference type="InterPro" id="IPR000719">
    <property type="entry name" value="Prot_kinase_dom"/>
</dbReference>
<dbReference type="OMA" id="CEMAVQL"/>
<dbReference type="InterPro" id="IPR001245">
    <property type="entry name" value="Ser-Thr/Tyr_kinase_cat_dom"/>
</dbReference>
<dbReference type="STRING" id="461836.A0A0L0DMY1"/>
<dbReference type="PROSITE" id="PS00108">
    <property type="entry name" value="PROTEIN_KINASE_ST"/>
    <property type="match status" value="1"/>
</dbReference>
<dbReference type="GO" id="GO:0004674">
    <property type="term" value="F:protein serine/threonine kinase activity"/>
    <property type="evidence" value="ECO:0007669"/>
    <property type="project" value="UniProtKB-KW"/>
</dbReference>
<dbReference type="InterPro" id="IPR017441">
    <property type="entry name" value="Protein_kinase_ATP_BS"/>
</dbReference>
<keyword evidence="6" id="KW-0418">Kinase</keyword>
<evidence type="ECO:0000313" key="7">
    <source>
        <dbReference type="Proteomes" id="UP000054408"/>
    </source>
</evidence>
<gene>
    <name evidence="6" type="ORF">AMSG_08657</name>
</gene>
<feature type="domain" description="Protein kinase" evidence="5">
    <location>
        <begin position="282"/>
        <end position="543"/>
    </location>
</feature>
<dbReference type="PROSITE" id="PS00107">
    <property type="entry name" value="PROTEIN_KINASE_ATP"/>
    <property type="match status" value="1"/>
</dbReference>
<evidence type="ECO:0000313" key="6">
    <source>
        <dbReference type="EMBL" id="KNC52773.1"/>
    </source>
</evidence>
<keyword evidence="2 4" id="KW-0547">Nucleotide-binding</keyword>
<dbReference type="SUPFAM" id="SSF56112">
    <property type="entry name" value="Protein kinase-like (PK-like)"/>
    <property type="match status" value="1"/>
</dbReference>
<keyword evidence="1" id="KW-0723">Serine/threonine-protein kinase</keyword>
<evidence type="ECO:0000259" key="5">
    <source>
        <dbReference type="PROSITE" id="PS50011"/>
    </source>
</evidence>
<dbReference type="GeneID" id="25567301"/>
<evidence type="ECO:0000256" key="1">
    <source>
        <dbReference type="ARBA" id="ARBA00022527"/>
    </source>
</evidence>
<feature type="binding site" evidence="4">
    <location>
        <position position="309"/>
    </location>
    <ligand>
        <name>ATP</name>
        <dbReference type="ChEBI" id="CHEBI:30616"/>
    </ligand>
</feature>